<dbReference type="EMBL" id="LR796252">
    <property type="protein sequence ID" value="CAB4131750.1"/>
    <property type="molecule type" value="Genomic_DNA"/>
</dbReference>
<dbReference type="InterPro" id="IPR011856">
    <property type="entry name" value="tRNA_endonuc-like_dom_sf"/>
</dbReference>
<gene>
    <name evidence="1" type="ORF">UFOVP131_21</name>
</gene>
<evidence type="ECO:0008006" key="2">
    <source>
        <dbReference type="Google" id="ProtNLM"/>
    </source>
</evidence>
<organism evidence="1">
    <name type="scientific">uncultured Caudovirales phage</name>
    <dbReference type="NCBI Taxonomy" id="2100421"/>
    <lineage>
        <taxon>Viruses</taxon>
        <taxon>Duplodnaviria</taxon>
        <taxon>Heunggongvirae</taxon>
        <taxon>Uroviricota</taxon>
        <taxon>Caudoviricetes</taxon>
        <taxon>Peduoviridae</taxon>
        <taxon>Maltschvirus</taxon>
        <taxon>Maltschvirus maltsch</taxon>
    </lineage>
</organism>
<dbReference type="GO" id="GO:0003676">
    <property type="term" value="F:nucleic acid binding"/>
    <property type="evidence" value="ECO:0007669"/>
    <property type="project" value="InterPro"/>
</dbReference>
<sequence>MPDPWSYADKTGKEHAHQASLFMWANMAMYRGLAAANDPLSYTKAGVADSYDWLGDKVPQFKWLHAIHNQGHGDAVRGSNAKAEGVKTGVYDMFLPVPTLYAGYYLELKVGKNGTSDKQDEFGRDMTAVGYLCEVAWGWLEARNKLLAYLGLPLYG</sequence>
<reference evidence="1" key="1">
    <citation type="submission" date="2020-04" db="EMBL/GenBank/DDBJ databases">
        <authorList>
            <person name="Chiriac C."/>
            <person name="Salcher M."/>
            <person name="Ghai R."/>
            <person name="Kavagutti S V."/>
        </authorList>
    </citation>
    <scope>NUCLEOTIDE SEQUENCE</scope>
</reference>
<accession>A0A6J5LFN2</accession>
<proteinExistence type="predicted"/>
<evidence type="ECO:0000313" key="1">
    <source>
        <dbReference type="EMBL" id="CAB4131750.1"/>
    </source>
</evidence>
<dbReference type="Gene3D" id="3.40.1350.10">
    <property type="match status" value="1"/>
</dbReference>
<protein>
    <recommendedName>
        <fullName evidence="2">VRR-NUC domain containing protein</fullName>
    </recommendedName>
</protein>
<name>A0A6J5LFN2_9CAUD</name>